<dbReference type="Proteomes" id="UP000596902">
    <property type="component" value="Unassembled WGS sequence"/>
</dbReference>
<dbReference type="PROSITE" id="PS51228">
    <property type="entry name" value="ACB_2"/>
    <property type="match status" value="1"/>
</dbReference>
<gene>
    <name evidence="6" type="ORF">GT037_002690</name>
</gene>
<keyword evidence="1" id="KW-0446">Lipid-binding</keyword>
<dbReference type="RefSeq" id="XP_038789015.1">
    <property type="nucleotide sequence ID" value="XM_038927737.1"/>
</dbReference>
<reference evidence="6" key="1">
    <citation type="submission" date="2020-01" db="EMBL/GenBank/DDBJ databases">
        <authorList>
            <person name="Feng Z.H.Z."/>
        </authorList>
    </citation>
    <scope>NUCLEOTIDE SEQUENCE</scope>
    <source>
        <strain evidence="6">CBS107.38</strain>
    </source>
</reference>
<feature type="transmembrane region" description="Helical" evidence="3">
    <location>
        <begin position="651"/>
        <end position="672"/>
    </location>
</feature>
<feature type="region of interest" description="Disordered" evidence="2">
    <location>
        <begin position="223"/>
        <end position="243"/>
    </location>
</feature>
<keyword evidence="7" id="KW-1185">Reference proteome</keyword>
<evidence type="ECO:0000256" key="4">
    <source>
        <dbReference type="SAM" id="SignalP"/>
    </source>
</evidence>
<feature type="chain" id="PRO_5034509013" evidence="4">
    <location>
        <begin position="19"/>
        <end position="723"/>
    </location>
</feature>
<dbReference type="SUPFAM" id="SSF47027">
    <property type="entry name" value="Acyl-CoA binding protein"/>
    <property type="match status" value="1"/>
</dbReference>
<evidence type="ECO:0000313" key="7">
    <source>
        <dbReference type="Proteomes" id="UP000596902"/>
    </source>
</evidence>
<dbReference type="PANTHER" id="PTHR23310">
    <property type="entry name" value="ACYL-COA-BINDING PROTEIN, ACBP"/>
    <property type="match status" value="1"/>
</dbReference>
<dbReference type="InterPro" id="IPR000582">
    <property type="entry name" value="Acyl-CoA-binding_protein"/>
</dbReference>
<dbReference type="GeneID" id="62200915"/>
<keyword evidence="4" id="KW-0732">Signal</keyword>
<evidence type="ECO:0000256" key="1">
    <source>
        <dbReference type="ARBA" id="ARBA00023121"/>
    </source>
</evidence>
<sequence>MKLTLVTLSAVVASTTTASPLVLEPRQQCSTSWSYPYTGRAPPGNYKAFNLASCTAQLSFNKDQYVGVQWAFEATYADGSRAELKPFREFNSFGVSDTFYPYLGNNFLTRYPGNSAFTAVHEFSNVCKNGQAPVSWRFYTTSGTANGCYTTGQIRAVGGASRPAKVTGVSLRRSNDAGDFEVTWSPVSRAAAYSVIVQYPTGTDEVGNPYTNVRGARVQGSWTSVATTTRRQDPRPKRQGRATTNAISTRLRIVIASCTPAALDCLAVYYLCLCFCLAEYFVPVVEALSRATLINAPLPSYGGATSTLIMADSVDRVFSHALNTVNKIRTGSQKPPSATRLRLYGLYKQAMEGDVDGIMECPRGSDEQSQRAREKWDAWKQQNGLSRTEAKRRYITTLIDTMHKYASPSPDSRELVAELEFVWDQVKSNVPSSSSSSPLRTADHITPGYTSQHELGQSGRAAMDTSADMDQDTPGQMRGQEQRDIPLRVKSPMSQSEEELEEEEAEIDRGEVFVDAPDSQYNPTSYPDDDQPELEDAGVQTDLQQLIRAEPIPIQTPTPAPRNRGMGVLGKPIQMNIPGLGGTPAAGNAVDAAASKESPKESAADQKWRKRVEQSLMKMTAEVAALREQLEARRLFAHSAHYRLFRGIWRWVWACLKHVAVDVFILGIVLLWMRRKKDRRLEGAIRVLLGDAVAQMQRGGGAVFGRVRIPLLRGGGRKPVTAS</sequence>
<proteinExistence type="predicted"/>
<feature type="signal peptide" evidence="4">
    <location>
        <begin position="1"/>
        <end position="18"/>
    </location>
</feature>
<dbReference type="InterPro" id="IPR014352">
    <property type="entry name" value="FERM/acyl-CoA-bd_prot_sf"/>
</dbReference>
<dbReference type="EMBL" id="JAAABM010000003">
    <property type="protein sequence ID" value="KAF7678942.1"/>
    <property type="molecule type" value="Genomic_DNA"/>
</dbReference>
<organism evidence="6 7">
    <name type="scientific">Alternaria burnsii</name>
    <dbReference type="NCBI Taxonomy" id="1187904"/>
    <lineage>
        <taxon>Eukaryota</taxon>
        <taxon>Fungi</taxon>
        <taxon>Dikarya</taxon>
        <taxon>Ascomycota</taxon>
        <taxon>Pezizomycotina</taxon>
        <taxon>Dothideomycetes</taxon>
        <taxon>Pleosporomycetidae</taxon>
        <taxon>Pleosporales</taxon>
        <taxon>Pleosporineae</taxon>
        <taxon>Pleosporaceae</taxon>
        <taxon>Alternaria</taxon>
        <taxon>Alternaria sect. Alternaria</taxon>
    </lineage>
</organism>
<keyword evidence="3" id="KW-0472">Membrane</keyword>
<dbReference type="Pfam" id="PF00887">
    <property type="entry name" value="ACBP"/>
    <property type="match status" value="1"/>
</dbReference>
<evidence type="ECO:0000256" key="3">
    <source>
        <dbReference type="SAM" id="Phobius"/>
    </source>
</evidence>
<feature type="compositionally biased region" description="Acidic residues" evidence="2">
    <location>
        <begin position="496"/>
        <end position="506"/>
    </location>
</feature>
<dbReference type="Gene3D" id="1.20.80.10">
    <property type="match status" value="1"/>
</dbReference>
<accession>A0A8H7B9G5</accession>
<dbReference type="AlphaFoldDB" id="A0A8H7B9G5"/>
<keyword evidence="3" id="KW-0812">Transmembrane</keyword>
<name>A0A8H7B9G5_9PLEO</name>
<dbReference type="GO" id="GO:0000062">
    <property type="term" value="F:fatty-acyl-CoA binding"/>
    <property type="evidence" value="ECO:0007669"/>
    <property type="project" value="InterPro"/>
</dbReference>
<comment type="caution">
    <text evidence="6">The sequence shown here is derived from an EMBL/GenBank/DDBJ whole genome shotgun (WGS) entry which is preliminary data.</text>
</comment>
<protein>
    <submittedName>
        <fullName evidence="6">Acyl binding protein</fullName>
    </submittedName>
</protein>
<reference evidence="6" key="2">
    <citation type="submission" date="2020-08" db="EMBL/GenBank/DDBJ databases">
        <title>Draft Genome Sequence of Cumin Blight Pathogen Alternaria burnsii.</title>
        <authorList>
            <person name="Feng Z."/>
        </authorList>
    </citation>
    <scope>NUCLEOTIDE SEQUENCE</scope>
    <source>
        <strain evidence="6">CBS107.38</strain>
    </source>
</reference>
<feature type="domain" description="ACB" evidence="5">
    <location>
        <begin position="314"/>
        <end position="407"/>
    </location>
</feature>
<evidence type="ECO:0000313" key="6">
    <source>
        <dbReference type="EMBL" id="KAF7678942.1"/>
    </source>
</evidence>
<keyword evidence="3" id="KW-1133">Transmembrane helix</keyword>
<dbReference type="GO" id="GO:0006631">
    <property type="term" value="P:fatty acid metabolic process"/>
    <property type="evidence" value="ECO:0007669"/>
    <property type="project" value="TreeGrafter"/>
</dbReference>
<evidence type="ECO:0000259" key="5">
    <source>
        <dbReference type="PROSITE" id="PS51228"/>
    </source>
</evidence>
<feature type="region of interest" description="Disordered" evidence="2">
    <location>
        <begin position="428"/>
        <end position="534"/>
    </location>
</feature>
<dbReference type="PANTHER" id="PTHR23310:SF133">
    <property type="entry name" value="COA BINDING PROTEIN, PUTATIVE (AFU_ORTHOLOGUE AFUA_1G12300)-RELATED"/>
    <property type="match status" value="1"/>
</dbReference>
<evidence type="ECO:0000256" key="2">
    <source>
        <dbReference type="SAM" id="MobiDB-lite"/>
    </source>
</evidence>
<dbReference type="InterPro" id="IPR035984">
    <property type="entry name" value="Acyl-CoA-binding_sf"/>
</dbReference>